<keyword evidence="9" id="KW-0675">Receptor</keyword>
<dbReference type="InterPro" id="IPR006202">
    <property type="entry name" value="Neur_chan_lig-bd"/>
</dbReference>
<evidence type="ECO:0000256" key="3">
    <source>
        <dbReference type="ARBA" id="ARBA00022692"/>
    </source>
</evidence>
<evidence type="ECO:0000256" key="14">
    <source>
        <dbReference type="RuleBase" id="RU000687"/>
    </source>
</evidence>
<dbReference type="SUPFAM" id="SSF63712">
    <property type="entry name" value="Nicotinic receptor ligand binding domain-like"/>
    <property type="match status" value="1"/>
</dbReference>
<dbReference type="GO" id="GO:0007274">
    <property type="term" value="P:neuromuscular synaptic transmission"/>
    <property type="evidence" value="ECO:0007669"/>
    <property type="project" value="Ensembl"/>
</dbReference>
<feature type="domain" description="Neurotransmitter-gated ion-channel ligand-binding" evidence="15">
    <location>
        <begin position="23"/>
        <end position="114"/>
    </location>
</feature>
<dbReference type="GO" id="GO:0048741">
    <property type="term" value="P:skeletal muscle fiber development"/>
    <property type="evidence" value="ECO:0007669"/>
    <property type="project" value="Ensembl"/>
</dbReference>
<evidence type="ECO:0000256" key="13">
    <source>
        <dbReference type="ARBA" id="ARBA00034099"/>
    </source>
</evidence>
<dbReference type="PANTHER" id="PTHR18945">
    <property type="entry name" value="NEUROTRANSMITTER GATED ION CHANNEL"/>
    <property type="match status" value="1"/>
</dbReference>
<reference evidence="17" key="3">
    <citation type="submission" date="2025-09" db="UniProtKB">
        <authorList>
            <consortium name="Ensembl"/>
        </authorList>
    </citation>
    <scope>IDENTIFICATION</scope>
</reference>
<keyword evidence="5" id="KW-0770">Synapse</keyword>
<comment type="caution">
    <text evidence="14">Lacks conserved residue(s) required for the propagation of feature annotation.</text>
</comment>
<keyword evidence="8" id="KW-1015">Disulfide bond</keyword>
<feature type="transmembrane region" description="Helical" evidence="14">
    <location>
        <begin position="200"/>
        <end position="223"/>
    </location>
</feature>
<feature type="transmembrane region" description="Helical" evidence="14">
    <location>
        <begin position="326"/>
        <end position="348"/>
    </location>
</feature>
<evidence type="ECO:0000313" key="18">
    <source>
        <dbReference type="Proteomes" id="UP000314982"/>
    </source>
</evidence>
<dbReference type="PRINTS" id="PR00252">
    <property type="entry name" value="NRIONCHANNEL"/>
</dbReference>
<evidence type="ECO:0000256" key="6">
    <source>
        <dbReference type="ARBA" id="ARBA00023065"/>
    </source>
</evidence>
<dbReference type="GO" id="GO:0030516">
    <property type="term" value="P:regulation of axon extension"/>
    <property type="evidence" value="ECO:0007669"/>
    <property type="project" value="Ensembl"/>
</dbReference>
<proteinExistence type="inferred from homology"/>
<feature type="domain" description="Neurotransmitter-gated ion-channel transmembrane" evidence="16">
    <location>
        <begin position="276"/>
        <end position="343"/>
    </location>
</feature>
<dbReference type="GO" id="GO:0008045">
    <property type="term" value="P:motor neuron axon guidance"/>
    <property type="evidence" value="ECO:0007669"/>
    <property type="project" value="Ensembl"/>
</dbReference>
<dbReference type="GO" id="GO:0005892">
    <property type="term" value="C:acetylcholine-gated channel complex"/>
    <property type="evidence" value="ECO:0007669"/>
    <property type="project" value="Ensembl"/>
</dbReference>
<dbReference type="Gene3D" id="1.20.58.390">
    <property type="entry name" value="Neurotransmitter-gated ion-channel transmembrane domain"/>
    <property type="match status" value="2"/>
</dbReference>
<dbReference type="GO" id="GO:0003428">
    <property type="term" value="P:chondrocyte intercalation involved in growth plate cartilage morphogenesis"/>
    <property type="evidence" value="ECO:0007669"/>
    <property type="project" value="Ensembl"/>
</dbReference>
<dbReference type="InterPro" id="IPR002394">
    <property type="entry name" value="Nicotinic_acetylcholine_rcpt"/>
</dbReference>
<evidence type="ECO:0000256" key="2">
    <source>
        <dbReference type="ARBA" id="ARBA00022475"/>
    </source>
</evidence>
<dbReference type="GO" id="GO:0022848">
    <property type="term" value="F:acetylcholine-gated monoatomic cation-selective channel activity"/>
    <property type="evidence" value="ECO:0007669"/>
    <property type="project" value="InterPro"/>
</dbReference>
<dbReference type="Ensembl" id="ENSHHUT00000039150.1">
    <property type="protein sequence ID" value="ENSHHUP00000037652.1"/>
    <property type="gene ID" value="ENSHHUG00000023552.1"/>
</dbReference>
<evidence type="ECO:0000256" key="9">
    <source>
        <dbReference type="ARBA" id="ARBA00023170"/>
    </source>
</evidence>
<keyword evidence="2" id="KW-1003">Cell membrane</keyword>
<dbReference type="GO" id="GO:0042166">
    <property type="term" value="F:acetylcholine binding"/>
    <property type="evidence" value="ECO:0007669"/>
    <property type="project" value="Ensembl"/>
</dbReference>
<evidence type="ECO:0000256" key="4">
    <source>
        <dbReference type="ARBA" id="ARBA00022989"/>
    </source>
</evidence>
<evidence type="ECO:0000256" key="10">
    <source>
        <dbReference type="ARBA" id="ARBA00023180"/>
    </source>
</evidence>
<dbReference type="GeneTree" id="ENSGT00940000156851"/>
<evidence type="ECO:0000259" key="16">
    <source>
        <dbReference type="Pfam" id="PF02932"/>
    </source>
</evidence>
<keyword evidence="18" id="KW-1185">Reference proteome</keyword>
<evidence type="ECO:0000256" key="5">
    <source>
        <dbReference type="ARBA" id="ARBA00023018"/>
    </source>
</evidence>
<protein>
    <submittedName>
        <fullName evidence="17">Cholinergic receptor, nicotinic, alpha 1 (muscle)</fullName>
    </submittedName>
</protein>
<evidence type="ECO:0000256" key="7">
    <source>
        <dbReference type="ARBA" id="ARBA00023136"/>
    </source>
</evidence>
<dbReference type="InterPro" id="IPR038050">
    <property type="entry name" value="Neuro_actylchol_rec"/>
</dbReference>
<dbReference type="GO" id="GO:0043113">
    <property type="term" value="P:receptor clustering"/>
    <property type="evidence" value="ECO:0007669"/>
    <property type="project" value="Ensembl"/>
</dbReference>
<evidence type="ECO:0000259" key="15">
    <source>
        <dbReference type="Pfam" id="PF02931"/>
    </source>
</evidence>
<keyword evidence="12 14" id="KW-0407">Ion channel</keyword>
<dbReference type="PRINTS" id="PR00254">
    <property type="entry name" value="NICOTINICR"/>
</dbReference>
<dbReference type="Pfam" id="PF02932">
    <property type="entry name" value="Neur_chan_memb"/>
    <property type="match status" value="1"/>
</dbReference>
<dbReference type="Proteomes" id="UP000314982">
    <property type="component" value="Unassembled WGS sequence"/>
</dbReference>
<organism evidence="17 18">
    <name type="scientific">Hucho hucho</name>
    <name type="common">huchen</name>
    <dbReference type="NCBI Taxonomy" id="62062"/>
    <lineage>
        <taxon>Eukaryota</taxon>
        <taxon>Metazoa</taxon>
        <taxon>Chordata</taxon>
        <taxon>Craniata</taxon>
        <taxon>Vertebrata</taxon>
        <taxon>Euteleostomi</taxon>
        <taxon>Actinopterygii</taxon>
        <taxon>Neopterygii</taxon>
        <taxon>Teleostei</taxon>
        <taxon>Protacanthopterygii</taxon>
        <taxon>Salmoniformes</taxon>
        <taxon>Salmonidae</taxon>
        <taxon>Salmoninae</taxon>
        <taxon>Hucho</taxon>
    </lineage>
</organism>
<dbReference type="Pfam" id="PF02931">
    <property type="entry name" value="Neur_chan_LBD"/>
    <property type="match status" value="1"/>
</dbReference>
<sequence length="354" mass="40905">MRYIICDSINLLVYKPSRCSEDETRLVKTLFTGYNKVVRPVNHFRDPVVVTVGLQLIQLISVDEVNQIVTSNVRLKQVWEDVNLKWNPDDYSGIKKIRIPSTDIWRPDLVLYNNYCEIIVLHFPFDLQNCSMKLGTWTYDGNLVVVNPDNDRPDLSNFMESGEWVMQDYRSWKHWVYYACCPDTPYLDITYHFLMLRLPLYFIVNVIIPCMLFSFLTGLVFYLPTDSGRHAIFIDTIPNFMFFSTMNRPSRDRQEKRIHPADFDISDISGKPAPASVTFQSPITKNPDVRSAIEGVKYIAETMKSDEESNNAAEEWKFVAMVLDHILLCVFMAVCIIGTMGVFAGRLIELSMQG</sequence>
<keyword evidence="4 14" id="KW-1133">Transmembrane helix</keyword>
<dbReference type="GO" id="GO:0045211">
    <property type="term" value="C:postsynaptic membrane"/>
    <property type="evidence" value="ECO:0007669"/>
    <property type="project" value="InterPro"/>
</dbReference>
<dbReference type="InterPro" id="IPR018000">
    <property type="entry name" value="Neurotransmitter_ion_chnl_CS"/>
</dbReference>
<dbReference type="FunFam" id="1.20.58.390:FF:000016">
    <property type="entry name" value="Putative acetylcholine receptor subunit alpha"/>
    <property type="match status" value="1"/>
</dbReference>
<keyword evidence="1 14" id="KW-0813">Transport</keyword>
<name>A0A4W5MGT8_9TELE</name>
<dbReference type="GO" id="GO:0086009">
    <property type="term" value="P:membrane repolarization"/>
    <property type="evidence" value="ECO:0007669"/>
    <property type="project" value="Ensembl"/>
</dbReference>
<reference evidence="18" key="1">
    <citation type="submission" date="2018-06" db="EMBL/GenBank/DDBJ databases">
        <title>Genome assembly of Danube salmon.</title>
        <authorList>
            <person name="Macqueen D.J."/>
            <person name="Gundappa M.K."/>
        </authorList>
    </citation>
    <scope>NUCLEOTIDE SEQUENCE [LARGE SCALE GENOMIC DNA]</scope>
</reference>
<dbReference type="GO" id="GO:0015464">
    <property type="term" value="F:acetylcholine receptor activity"/>
    <property type="evidence" value="ECO:0007669"/>
    <property type="project" value="Ensembl"/>
</dbReference>
<dbReference type="PROSITE" id="PS00236">
    <property type="entry name" value="NEUROTR_ION_CHANNEL"/>
    <property type="match status" value="1"/>
</dbReference>
<accession>A0A4W5MGT8</accession>
<reference evidence="17" key="2">
    <citation type="submission" date="2025-08" db="UniProtKB">
        <authorList>
            <consortium name="Ensembl"/>
        </authorList>
    </citation>
    <scope>IDENTIFICATION</scope>
</reference>
<evidence type="ECO:0000313" key="17">
    <source>
        <dbReference type="Ensembl" id="ENSHHUP00000037652.1"/>
    </source>
</evidence>
<dbReference type="InterPro" id="IPR036734">
    <property type="entry name" value="Neur_chan_lig-bd_sf"/>
</dbReference>
<dbReference type="SUPFAM" id="SSF90112">
    <property type="entry name" value="Neurotransmitter-gated ion-channel transmembrane pore"/>
    <property type="match status" value="1"/>
</dbReference>
<dbReference type="InterPro" id="IPR006029">
    <property type="entry name" value="Neurotrans-gated_channel_TM"/>
</dbReference>
<dbReference type="AlphaFoldDB" id="A0A4W5MGT8"/>
<comment type="similarity">
    <text evidence="14">Belongs to the ligand-gated ion channel (TC 1.A.9) family.</text>
</comment>
<evidence type="ECO:0000256" key="8">
    <source>
        <dbReference type="ARBA" id="ARBA00023157"/>
    </source>
</evidence>
<keyword evidence="7 14" id="KW-0472">Membrane</keyword>
<keyword evidence="6 14" id="KW-0406">Ion transport</keyword>
<dbReference type="InterPro" id="IPR006201">
    <property type="entry name" value="Neur_channel"/>
</dbReference>
<dbReference type="InterPro" id="IPR036719">
    <property type="entry name" value="Neuro-gated_channel_TM_sf"/>
</dbReference>
<dbReference type="Gene3D" id="2.70.170.10">
    <property type="entry name" value="Neurotransmitter-gated ion-channel ligand-binding domain"/>
    <property type="match status" value="2"/>
</dbReference>
<evidence type="ECO:0000256" key="11">
    <source>
        <dbReference type="ARBA" id="ARBA00023286"/>
    </source>
</evidence>
<keyword evidence="3 14" id="KW-0812">Transmembrane</keyword>
<comment type="subcellular location">
    <subcellularLocation>
        <location evidence="13">Synaptic cell membrane</location>
        <topology evidence="13">Multi-pass membrane protein</topology>
    </subcellularLocation>
</comment>
<keyword evidence="11" id="KW-1071">Ligand-gated ion channel</keyword>
<evidence type="ECO:0000256" key="12">
    <source>
        <dbReference type="ARBA" id="ARBA00023303"/>
    </source>
</evidence>
<keyword evidence="10" id="KW-0325">Glycoprotein</keyword>
<evidence type="ECO:0000256" key="1">
    <source>
        <dbReference type="ARBA" id="ARBA00022448"/>
    </source>
</evidence>
<dbReference type="STRING" id="62062.ENSHHUP00000037652"/>